<dbReference type="Proteomes" id="UP000469950">
    <property type="component" value="Unassembled WGS sequence"/>
</dbReference>
<accession>A0A833JRJ5</accession>
<proteinExistence type="predicted"/>
<comment type="caution">
    <text evidence="1">The sequence shown here is derived from an EMBL/GenBank/DDBJ whole genome shotgun (WGS) entry which is preliminary data.</text>
</comment>
<reference evidence="1 2" key="1">
    <citation type="submission" date="2019-10" db="EMBL/GenBank/DDBJ databases">
        <title>Draft genome sequence of Marinobacter hydrocarbonoclasticus NCT7M from the microbiome of the marine copepod.</title>
        <authorList>
            <person name="Nuttall R."/>
            <person name="Sharma G."/>
            <person name="Moisander P."/>
        </authorList>
    </citation>
    <scope>NUCLEOTIDE SEQUENCE [LARGE SCALE GENOMIC DNA]</scope>
    <source>
        <strain evidence="1 2">NCT7M</strain>
    </source>
</reference>
<name>A0A833JRJ5_MARNT</name>
<sequence length="38" mass="4142">MRDRQAEAIPGLPERIRSSCTNGGALTGSFPYVVILHQ</sequence>
<gene>
    <name evidence="1" type="ORF">F6453_1010</name>
</gene>
<evidence type="ECO:0000313" key="1">
    <source>
        <dbReference type="EMBL" id="KAE8546769.1"/>
    </source>
</evidence>
<organism evidence="1 2">
    <name type="scientific">Marinobacter nauticus</name>
    <name type="common">Marinobacter hydrocarbonoclasticus</name>
    <name type="synonym">Marinobacter aquaeolei</name>
    <dbReference type="NCBI Taxonomy" id="2743"/>
    <lineage>
        <taxon>Bacteria</taxon>
        <taxon>Pseudomonadati</taxon>
        <taxon>Pseudomonadota</taxon>
        <taxon>Gammaproteobacteria</taxon>
        <taxon>Pseudomonadales</taxon>
        <taxon>Marinobacteraceae</taxon>
        <taxon>Marinobacter</taxon>
    </lineage>
</organism>
<dbReference type="AlphaFoldDB" id="A0A833JRJ5"/>
<evidence type="ECO:0000313" key="2">
    <source>
        <dbReference type="Proteomes" id="UP000469950"/>
    </source>
</evidence>
<dbReference type="EMBL" id="WBMP01000003">
    <property type="protein sequence ID" value="KAE8546769.1"/>
    <property type="molecule type" value="Genomic_DNA"/>
</dbReference>
<protein>
    <submittedName>
        <fullName evidence="1">Uncharacterized protein</fullName>
    </submittedName>
</protein>